<dbReference type="InterPro" id="IPR050596">
    <property type="entry name" value="AspAT/PAT-like"/>
</dbReference>
<dbReference type="EMBL" id="JBHMEI010000067">
    <property type="protein sequence ID" value="MFB9208239.1"/>
    <property type="molecule type" value="Genomic_DNA"/>
</dbReference>
<evidence type="ECO:0000313" key="7">
    <source>
        <dbReference type="EMBL" id="MFB9208239.1"/>
    </source>
</evidence>
<dbReference type="RefSeq" id="WP_189648388.1">
    <property type="nucleotide sequence ID" value="NZ_BMRC01000007.1"/>
</dbReference>
<sequence>MQRRSSNSWALPAASDFPALGAMSTRTRAERSARDGVRILPLVGAPVLPMPEHVRRAVAEAMDQPDPRDTRGLPELRAAIAAELEREHGLRVDPERRLLITHGAMQGLSLVLRTVLAPGDEVIVPTPTYFFDGAVREAGATPVHVPSRESDGWAIDLAGLEAAVTSRSRAVLLCNPNNPTGHLPDAATLAAVVDLAARHGLLVVSDDSWQHFAYDGRRYHPVEAFADRWPHLVTVTSLSKYYALASWRLGYVLAPPPVIDALHRRFEWEAVCCGVVPQRAAVATLDGPRDWLDRALSAYQAKRDLVCDGIAASGLTPPVRPTGGAFLLAGCSRLGGTPDAIDRALLRNGIATVRGADMHAPATHVRITYGADERTLGELIDGLARACRDQKA</sequence>
<dbReference type="InterPro" id="IPR015424">
    <property type="entry name" value="PyrdxlP-dep_Trfase"/>
</dbReference>
<dbReference type="Gene3D" id="3.40.640.10">
    <property type="entry name" value="Type I PLP-dependent aspartate aminotransferase-like (Major domain)"/>
    <property type="match status" value="1"/>
</dbReference>
<dbReference type="PANTHER" id="PTHR46383:SF2">
    <property type="entry name" value="AMINOTRANSFERASE"/>
    <property type="match status" value="1"/>
</dbReference>
<dbReference type="PANTHER" id="PTHR46383">
    <property type="entry name" value="ASPARTATE AMINOTRANSFERASE"/>
    <property type="match status" value="1"/>
</dbReference>
<reference evidence="7 8" key="1">
    <citation type="submission" date="2024-09" db="EMBL/GenBank/DDBJ databases">
        <authorList>
            <person name="Sun Q."/>
            <person name="Mori K."/>
        </authorList>
    </citation>
    <scope>NUCLEOTIDE SEQUENCE [LARGE SCALE GENOMIC DNA]</scope>
    <source>
        <strain evidence="7 8">CCM 3426</strain>
    </source>
</reference>
<comment type="cofactor">
    <cofactor evidence="1">
        <name>pyridoxal 5'-phosphate</name>
        <dbReference type="ChEBI" id="CHEBI:597326"/>
    </cofactor>
</comment>
<proteinExistence type="inferred from homology"/>
<evidence type="ECO:0000256" key="4">
    <source>
        <dbReference type="ARBA" id="ARBA00022679"/>
    </source>
</evidence>
<keyword evidence="3 7" id="KW-0032">Aminotransferase</keyword>
<comment type="caution">
    <text evidence="7">The sequence shown here is derived from an EMBL/GenBank/DDBJ whole genome shotgun (WGS) entry which is preliminary data.</text>
</comment>
<evidence type="ECO:0000256" key="5">
    <source>
        <dbReference type="ARBA" id="ARBA00022898"/>
    </source>
</evidence>
<protein>
    <submittedName>
        <fullName evidence="7">Pyridoxal phosphate-dependent aminotransferase</fullName>
    </submittedName>
</protein>
<dbReference type="CDD" id="cd00609">
    <property type="entry name" value="AAT_like"/>
    <property type="match status" value="1"/>
</dbReference>
<keyword evidence="8" id="KW-1185">Reference proteome</keyword>
<organism evidence="7 8">
    <name type="scientific">Nonomuraea spiralis</name>
    <dbReference type="NCBI Taxonomy" id="46182"/>
    <lineage>
        <taxon>Bacteria</taxon>
        <taxon>Bacillati</taxon>
        <taxon>Actinomycetota</taxon>
        <taxon>Actinomycetes</taxon>
        <taxon>Streptosporangiales</taxon>
        <taxon>Streptosporangiaceae</taxon>
        <taxon>Nonomuraea</taxon>
    </lineage>
</organism>
<accession>A0ABV5IUK1</accession>
<keyword evidence="4" id="KW-0808">Transferase</keyword>
<feature type="domain" description="Aminotransferase class I/classII large" evidence="6">
    <location>
        <begin position="69"/>
        <end position="382"/>
    </location>
</feature>
<dbReference type="Proteomes" id="UP001589647">
    <property type="component" value="Unassembled WGS sequence"/>
</dbReference>
<gene>
    <name evidence="7" type="ORF">ACFFV7_44155</name>
</gene>
<evidence type="ECO:0000256" key="1">
    <source>
        <dbReference type="ARBA" id="ARBA00001933"/>
    </source>
</evidence>
<dbReference type="InterPro" id="IPR004839">
    <property type="entry name" value="Aminotransferase_I/II_large"/>
</dbReference>
<evidence type="ECO:0000256" key="2">
    <source>
        <dbReference type="ARBA" id="ARBA00007441"/>
    </source>
</evidence>
<evidence type="ECO:0000256" key="3">
    <source>
        <dbReference type="ARBA" id="ARBA00022576"/>
    </source>
</evidence>
<dbReference type="SUPFAM" id="SSF53383">
    <property type="entry name" value="PLP-dependent transferases"/>
    <property type="match status" value="1"/>
</dbReference>
<dbReference type="InterPro" id="IPR015421">
    <property type="entry name" value="PyrdxlP-dep_Trfase_major"/>
</dbReference>
<evidence type="ECO:0000313" key="8">
    <source>
        <dbReference type="Proteomes" id="UP001589647"/>
    </source>
</evidence>
<name>A0ABV5IUK1_9ACTN</name>
<comment type="similarity">
    <text evidence="2">Belongs to the class-I pyridoxal-phosphate-dependent aminotransferase family.</text>
</comment>
<dbReference type="GO" id="GO:0008483">
    <property type="term" value="F:transaminase activity"/>
    <property type="evidence" value="ECO:0007669"/>
    <property type="project" value="UniProtKB-KW"/>
</dbReference>
<keyword evidence="5" id="KW-0663">Pyridoxal phosphate</keyword>
<dbReference type="Pfam" id="PF00155">
    <property type="entry name" value="Aminotran_1_2"/>
    <property type="match status" value="1"/>
</dbReference>
<evidence type="ECO:0000259" key="6">
    <source>
        <dbReference type="Pfam" id="PF00155"/>
    </source>
</evidence>